<feature type="signal peptide" evidence="1">
    <location>
        <begin position="1"/>
        <end position="37"/>
    </location>
</feature>
<dbReference type="Proteomes" id="UP000182944">
    <property type="component" value="Unassembled WGS sequence"/>
</dbReference>
<evidence type="ECO:0000256" key="1">
    <source>
        <dbReference type="SAM" id="SignalP"/>
    </source>
</evidence>
<accession>A0A1H3C185</accession>
<keyword evidence="3" id="KW-1185">Reference proteome</keyword>
<feature type="chain" id="PRO_5010165416" evidence="1">
    <location>
        <begin position="38"/>
        <end position="128"/>
    </location>
</feature>
<reference evidence="3" key="1">
    <citation type="submission" date="2016-10" db="EMBL/GenBank/DDBJ databases">
        <authorList>
            <person name="Varghese N."/>
            <person name="Submissions S."/>
        </authorList>
    </citation>
    <scope>NUCLEOTIDE SEQUENCE [LARGE SCALE GENOMIC DNA]</scope>
    <source>
        <strain evidence="3">DSM 29303</strain>
    </source>
</reference>
<keyword evidence="1" id="KW-0732">Signal</keyword>
<dbReference type="AlphaFoldDB" id="A0A1H3C185"/>
<organism evidence="2 3">
    <name type="scientific">Paracoccus sanguinis</name>
    <dbReference type="NCBI Taxonomy" id="1545044"/>
    <lineage>
        <taxon>Bacteria</taxon>
        <taxon>Pseudomonadati</taxon>
        <taxon>Pseudomonadota</taxon>
        <taxon>Alphaproteobacteria</taxon>
        <taxon>Rhodobacterales</taxon>
        <taxon>Paracoccaceae</taxon>
        <taxon>Paracoccus</taxon>
    </lineage>
</organism>
<proteinExistence type="predicted"/>
<sequence length="128" mass="13183">MTTPRFPLSVPQRVMAHGLALAAAALLAGCMAAPAPAPEPVAVVAPMPEVAPPPITGVAGLQSREPDACHAANYRSAIGQPASVIPTLGITRQYRVAEYRGIEPEEYNALRIAFQLDAAGNIAAVTCG</sequence>
<evidence type="ECO:0000313" key="2">
    <source>
        <dbReference type="EMBL" id="SDX47942.1"/>
    </source>
</evidence>
<gene>
    <name evidence="2" type="ORF">SAMN05444276_10764</name>
</gene>
<protein>
    <submittedName>
        <fullName evidence="2">Peptidase inhibitor I78 family protein</fullName>
    </submittedName>
</protein>
<name>A0A1H3C185_9RHOB</name>
<dbReference type="PROSITE" id="PS51257">
    <property type="entry name" value="PROKAR_LIPOPROTEIN"/>
    <property type="match status" value="1"/>
</dbReference>
<dbReference type="EMBL" id="FNNA01000007">
    <property type="protein sequence ID" value="SDX47942.1"/>
    <property type="molecule type" value="Genomic_DNA"/>
</dbReference>
<evidence type="ECO:0000313" key="3">
    <source>
        <dbReference type="Proteomes" id="UP000182944"/>
    </source>
</evidence>
<dbReference type="RefSeq" id="WP_231572787.1">
    <property type="nucleotide sequence ID" value="NZ_FNNA01000007.1"/>
</dbReference>
<dbReference type="STRING" id="1545044.SAMN05444276_10764"/>